<evidence type="ECO:0000256" key="2">
    <source>
        <dbReference type="ARBA" id="ARBA00011738"/>
    </source>
</evidence>
<dbReference type="KEGG" id="agh:M3I41_01205"/>
<dbReference type="PANTHER" id="PTHR47779:SF1">
    <property type="entry name" value="SYNTHASE (CCG-9), PUTATIVE (AFU_ORTHOLOGUE AFUA_3G12100)-RELATED"/>
    <property type="match status" value="1"/>
</dbReference>
<feature type="region of interest" description="Disordered" evidence="7">
    <location>
        <begin position="322"/>
        <end position="342"/>
    </location>
</feature>
<dbReference type="InterPro" id="IPR001296">
    <property type="entry name" value="Glyco_trans_1"/>
</dbReference>
<dbReference type="EC" id="2.4.-.-" evidence="10"/>
<evidence type="ECO:0000256" key="3">
    <source>
        <dbReference type="ARBA" id="ARBA00022526"/>
    </source>
</evidence>
<keyword evidence="4 10" id="KW-0328">Glycosyltransferase</keyword>
<keyword evidence="3" id="KW-0313">Glucose metabolism</keyword>
<evidence type="ECO:0000256" key="4">
    <source>
        <dbReference type="ARBA" id="ARBA00022676"/>
    </source>
</evidence>
<name>A0A9E7AN14_9ACTO</name>
<dbReference type="EMBL" id="CP097095">
    <property type="protein sequence ID" value="UQF79924.1"/>
    <property type="molecule type" value="Genomic_DNA"/>
</dbReference>
<evidence type="ECO:0000259" key="8">
    <source>
        <dbReference type="Pfam" id="PF00534"/>
    </source>
</evidence>
<evidence type="ECO:0000259" key="9">
    <source>
        <dbReference type="Pfam" id="PF21269"/>
    </source>
</evidence>
<evidence type="ECO:0000313" key="11">
    <source>
        <dbReference type="Proteomes" id="UP000830236"/>
    </source>
</evidence>
<accession>A0A9E7AN14</accession>
<dbReference type="GO" id="GO:0016757">
    <property type="term" value="F:glycosyltransferase activity"/>
    <property type="evidence" value="ECO:0007669"/>
    <property type="project" value="UniProtKB-KW"/>
</dbReference>
<evidence type="ECO:0000256" key="5">
    <source>
        <dbReference type="ARBA" id="ARBA00022679"/>
    </source>
</evidence>
<gene>
    <name evidence="10" type="ORF">M3I41_01205</name>
</gene>
<sequence length="496" mass="53712">MRNIDVTPRPLAELASHLSDAATKRLDAVVDAGRRLGQGRTIFNITPSAAADSGVAEAVETITALALDAGIDTRWYQLDMPAPFRVLSERLDNWLHGYDGDGGVLRDKERDLYEHVLSSNAENLVDEISNGDIVVLHEAATAGLAQAFSEAGAWVVWRCHGGTEDLNEHSQLAWSFLEPYLDWANRMVFTRDVYRPPFAPPDSCDVIAPSIVPDSPKNRVLDLDESLSIVRLAGIFDGVAPFDAVPFIREDGRPGVIEKLDGVMLAGGPVPQGARVVTQVSRWSALKGNVQLIEAFAADRELLADDVHLLLVGPALDSKSRQTTRVVNSASGEPQLAPHNGHPSEAARVLAQVLDAHAVLPPSLAERVHVAAIPMLDREVNALVVNALQRTSTVITLMSRQEGFGLPVTEAMWKKAVVVAAQVGGLIEQIDDGVNGVLVPGLSAYSWGQAVAEVLRFPQQSAEMGLAAHESVRANYLPDRHLRDWLELIATMVDER</sequence>
<evidence type="ECO:0000256" key="7">
    <source>
        <dbReference type="SAM" id="MobiDB-lite"/>
    </source>
</evidence>
<feature type="domain" description="Glycosyl transferase family 1" evidence="8">
    <location>
        <begin position="387"/>
        <end position="468"/>
    </location>
</feature>
<dbReference type="GO" id="GO:0006006">
    <property type="term" value="P:glucose metabolic process"/>
    <property type="evidence" value="ECO:0007669"/>
    <property type="project" value="UniProtKB-KW"/>
</dbReference>
<dbReference type="PANTHER" id="PTHR47779">
    <property type="entry name" value="SYNTHASE (CCG-9), PUTATIVE (AFU_ORTHOLOGUE AFUA_3G12100)-RELATED"/>
    <property type="match status" value="1"/>
</dbReference>
<reference evidence="10" key="1">
    <citation type="submission" date="2022-05" db="EMBL/GenBank/DDBJ databases">
        <title>Using nanopore sequencing to obtain complete genomes from saliva samples.</title>
        <authorList>
            <person name="Baker J.L."/>
        </authorList>
    </citation>
    <scope>NUCLEOTIDE SEQUENCE</scope>
    <source>
        <strain evidence="10">JCVI-JB-Ag32</strain>
    </source>
</reference>
<keyword evidence="5 10" id="KW-0808">Transferase</keyword>
<keyword evidence="6" id="KW-0119">Carbohydrate metabolism</keyword>
<proteinExistence type="inferred from homology"/>
<comment type="subunit">
    <text evidence="2">Homodimer.</text>
</comment>
<feature type="compositionally biased region" description="Polar residues" evidence="7">
    <location>
        <begin position="322"/>
        <end position="332"/>
    </location>
</feature>
<dbReference type="Proteomes" id="UP000830236">
    <property type="component" value="Chromosome"/>
</dbReference>
<dbReference type="AlphaFoldDB" id="A0A9E7AN14"/>
<feature type="domain" description="Trehalose synthase N-terminal" evidence="9">
    <location>
        <begin position="50"/>
        <end position="194"/>
    </location>
</feature>
<dbReference type="SUPFAM" id="SSF53756">
    <property type="entry name" value="UDP-Glycosyltransferase/glycogen phosphorylase"/>
    <property type="match status" value="1"/>
</dbReference>
<comment type="similarity">
    <text evidence="1">Belongs to the glycosyltransferase group 1 family. Glycosyltransferase 4 subfamily.</text>
</comment>
<organism evidence="10 11">
    <name type="scientific">Actinomyces graevenitzii</name>
    <dbReference type="NCBI Taxonomy" id="55565"/>
    <lineage>
        <taxon>Bacteria</taxon>
        <taxon>Bacillati</taxon>
        <taxon>Actinomycetota</taxon>
        <taxon>Actinomycetes</taxon>
        <taxon>Actinomycetales</taxon>
        <taxon>Actinomycetaceae</taxon>
        <taxon>Actinomyces</taxon>
    </lineage>
</organism>
<evidence type="ECO:0000313" key="10">
    <source>
        <dbReference type="EMBL" id="UQF79924.1"/>
    </source>
</evidence>
<dbReference type="InterPro" id="IPR049438">
    <property type="entry name" value="TreT_GT1"/>
</dbReference>
<dbReference type="Pfam" id="PF21269">
    <property type="entry name" value="TreT_GT1"/>
    <property type="match status" value="1"/>
</dbReference>
<dbReference type="Gene3D" id="3.40.50.2000">
    <property type="entry name" value="Glycogen Phosphorylase B"/>
    <property type="match status" value="2"/>
</dbReference>
<dbReference type="Pfam" id="PF00534">
    <property type="entry name" value="Glycos_transf_1"/>
    <property type="match status" value="1"/>
</dbReference>
<evidence type="ECO:0000256" key="1">
    <source>
        <dbReference type="ARBA" id="ARBA00009481"/>
    </source>
</evidence>
<dbReference type="InterPro" id="IPR052078">
    <property type="entry name" value="Trehalose_Metab_GTase"/>
</dbReference>
<protein>
    <submittedName>
        <fullName evidence="10">Glycosyltransferase</fullName>
        <ecNumber evidence="10">2.4.-.-</ecNumber>
    </submittedName>
</protein>
<evidence type="ECO:0000256" key="6">
    <source>
        <dbReference type="ARBA" id="ARBA00023277"/>
    </source>
</evidence>